<keyword evidence="4" id="KW-0812">Transmembrane</keyword>
<dbReference type="Pfam" id="PF12833">
    <property type="entry name" value="HTH_18"/>
    <property type="match status" value="1"/>
</dbReference>
<keyword evidence="4" id="KW-1133">Transmembrane helix</keyword>
<organism evidence="6 7">
    <name type="scientific">Paenibacillus gyeongsangnamensis</name>
    <dbReference type="NCBI Taxonomy" id="3388067"/>
    <lineage>
        <taxon>Bacteria</taxon>
        <taxon>Bacillati</taxon>
        <taxon>Bacillota</taxon>
        <taxon>Bacilli</taxon>
        <taxon>Bacillales</taxon>
        <taxon>Paenibacillaceae</taxon>
        <taxon>Paenibacillus</taxon>
    </lineage>
</organism>
<sequence length="783" mass="89946">MWFRWRQLWQWWTQRTGKSNFYRKSLILVLCITSLPTAIIGITSYLTGRSHIENEIIKNHEALLKKTIDRMNDNFAQLELAATQWSLDSRLDARLHDINLNEDYNITQSLYRFLGVMKGAYPLIDQVHLYLNQRQPISVSDIEGIVPITDEQDRNRFHSLLDQGKGVFWIDSLNKANAKGAGSYVALVHKLPSIGQPYGALIFYLDKAKLVQMVEEMTTDDKGASFLMGKDGHIIVSQTITDPEQASLESAIQTDLMKRNEENGSYLFSWKGQSYSVSYGEFSRLGKPWKYVTASSLSQMTAPVVIMSRIMLGIGLFGLLMAVLLSWVASNRLYRPIGRLVSVIKEDKPVHDSLGDELEFIESQWNHLSQESKALESKLEQAYPSLRAAFLMQLVQGHFYSLSEPELRRRIEGFGWQAESRWFVVMLIQITGFSRVDGRFMESEDQLVTFAAANIAQEIIGKRSCQAEIINFQDLTVGILQSYPIEKSKQQVKEELYLLANDLTRTISSLLKVQSAICIGRLTSQAKDIPQMLPFLRSAIRYRDLKEDYQVLDLEEMLPSANHHVQYPFALEKELIQAIRMGQGEQSMRLIDAFVMEFVRQSGKEKLLQEGVMQVLGSILHTMLEAGFHPHNLFGGDNLYEQLNQLREPEQMIKFFQRKVISPYTEKLSQHQDIHMKQLIEQVTEMLRQRFTDDISLEACAEAFNTTPYALSKAFKQINGINFIDYLIQLRLDKAKELLGGTDLKVNEIAESIGYQPSYFIRLFKKFENMTPGQYRDKFMAMK</sequence>
<keyword evidence="3" id="KW-0804">Transcription</keyword>
<evidence type="ECO:0000259" key="5">
    <source>
        <dbReference type="PROSITE" id="PS01124"/>
    </source>
</evidence>
<comment type="caution">
    <text evidence="6">The sequence shown here is derived from an EMBL/GenBank/DDBJ whole genome shotgun (WGS) entry which is preliminary data.</text>
</comment>
<keyword evidence="4" id="KW-0472">Membrane</keyword>
<keyword evidence="2" id="KW-0238">DNA-binding</keyword>
<name>A0ABT4QAQ4_9BACL</name>
<gene>
    <name evidence="6" type="ORF">O9H85_16345</name>
</gene>
<dbReference type="SMART" id="SM00342">
    <property type="entry name" value="HTH_ARAC"/>
    <property type="match status" value="1"/>
</dbReference>
<dbReference type="PROSITE" id="PS00041">
    <property type="entry name" value="HTH_ARAC_FAMILY_1"/>
    <property type="match status" value="1"/>
</dbReference>
<dbReference type="InterPro" id="IPR018062">
    <property type="entry name" value="HTH_AraC-typ_CS"/>
</dbReference>
<dbReference type="SUPFAM" id="SSF46689">
    <property type="entry name" value="Homeodomain-like"/>
    <property type="match status" value="2"/>
</dbReference>
<dbReference type="Gene3D" id="1.10.10.60">
    <property type="entry name" value="Homeodomain-like"/>
    <property type="match status" value="2"/>
</dbReference>
<dbReference type="EMBL" id="JAQAGZ010000010">
    <property type="protein sequence ID" value="MCZ8513962.1"/>
    <property type="molecule type" value="Genomic_DNA"/>
</dbReference>
<evidence type="ECO:0000256" key="4">
    <source>
        <dbReference type="SAM" id="Phobius"/>
    </source>
</evidence>
<dbReference type="PANTHER" id="PTHR43280">
    <property type="entry name" value="ARAC-FAMILY TRANSCRIPTIONAL REGULATOR"/>
    <property type="match status" value="1"/>
</dbReference>
<keyword evidence="7" id="KW-1185">Reference proteome</keyword>
<feature type="transmembrane region" description="Helical" evidence="4">
    <location>
        <begin position="306"/>
        <end position="329"/>
    </location>
</feature>
<dbReference type="PROSITE" id="PS01124">
    <property type="entry name" value="HTH_ARAC_FAMILY_2"/>
    <property type="match status" value="1"/>
</dbReference>
<feature type="domain" description="HTH araC/xylS-type" evidence="5">
    <location>
        <begin position="681"/>
        <end position="778"/>
    </location>
</feature>
<accession>A0ABT4QAQ4</accession>
<feature type="transmembrane region" description="Helical" evidence="4">
    <location>
        <begin position="21"/>
        <end position="46"/>
    </location>
</feature>
<keyword evidence="1" id="KW-0805">Transcription regulation</keyword>
<dbReference type="RefSeq" id="WP_269882484.1">
    <property type="nucleotide sequence ID" value="NZ_JAQAGZ010000010.1"/>
</dbReference>
<evidence type="ECO:0000313" key="6">
    <source>
        <dbReference type="EMBL" id="MCZ8513962.1"/>
    </source>
</evidence>
<dbReference type="Proteomes" id="UP001527882">
    <property type="component" value="Unassembled WGS sequence"/>
</dbReference>
<reference evidence="6 7" key="1">
    <citation type="submission" date="2022-12" db="EMBL/GenBank/DDBJ databases">
        <title>Draft genome sequence of Paenibacillus sp. dW9.</title>
        <authorList>
            <person name="Choi E.-W."/>
            <person name="Kim D.-U."/>
        </authorList>
    </citation>
    <scope>NUCLEOTIDE SEQUENCE [LARGE SCALE GENOMIC DNA]</scope>
    <source>
        <strain evidence="7">dW9</strain>
    </source>
</reference>
<evidence type="ECO:0000313" key="7">
    <source>
        <dbReference type="Proteomes" id="UP001527882"/>
    </source>
</evidence>
<dbReference type="PANTHER" id="PTHR43280:SF28">
    <property type="entry name" value="HTH-TYPE TRANSCRIPTIONAL ACTIVATOR RHAS"/>
    <property type="match status" value="1"/>
</dbReference>
<evidence type="ECO:0000256" key="3">
    <source>
        <dbReference type="ARBA" id="ARBA00023163"/>
    </source>
</evidence>
<dbReference type="Gene3D" id="3.30.450.20">
    <property type="entry name" value="PAS domain"/>
    <property type="match status" value="1"/>
</dbReference>
<protein>
    <submittedName>
        <fullName evidence="6">AraC family transcriptional regulator</fullName>
    </submittedName>
</protein>
<dbReference type="InterPro" id="IPR018060">
    <property type="entry name" value="HTH_AraC"/>
</dbReference>
<proteinExistence type="predicted"/>
<evidence type="ECO:0000256" key="1">
    <source>
        <dbReference type="ARBA" id="ARBA00023015"/>
    </source>
</evidence>
<evidence type="ECO:0000256" key="2">
    <source>
        <dbReference type="ARBA" id="ARBA00023125"/>
    </source>
</evidence>
<dbReference type="InterPro" id="IPR009057">
    <property type="entry name" value="Homeodomain-like_sf"/>
</dbReference>